<protein>
    <submittedName>
        <fullName evidence="1">Uncharacterized protein</fullName>
    </submittedName>
</protein>
<dbReference type="EMBL" id="PDCK01000039">
    <property type="protein sequence ID" value="PRQ57124.1"/>
    <property type="molecule type" value="Genomic_DNA"/>
</dbReference>
<accession>A0A2P6SEM7</accession>
<sequence length="61" mass="7189">MDIQLSVVDLLPNDEDVDERFEFVWIENEEIGSDDDDDGDDELWDLFIDLLTNQVDGRVWD</sequence>
<proteinExistence type="predicted"/>
<comment type="caution">
    <text evidence="1">The sequence shown here is derived from an EMBL/GenBank/DDBJ whole genome shotgun (WGS) entry which is preliminary data.</text>
</comment>
<dbReference type="Proteomes" id="UP000238479">
    <property type="component" value="Chromosome 1"/>
</dbReference>
<dbReference type="AlphaFoldDB" id="A0A2P6SEM7"/>
<organism evidence="1 2">
    <name type="scientific">Rosa chinensis</name>
    <name type="common">China rose</name>
    <dbReference type="NCBI Taxonomy" id="74649"/>
    <lineage>
        <taxon>Eukaryota</taxon>
        <taxon>Viridiplantae</taxon>
        <taxon>Streptophyta</taxon>
        <taxon>Embryophyta</taxon>
        <taxon>Tracheophyta</taxon>
        <taxon>Spermatophyta</taxon>
        <taxon>Magnoliopsida</taxon>
        <taxon>eudicotyledons</taxon>
        <taxon>Gunneridae</taxon>
        <taxon>Pentapetalae</taxon>
        <taxon>rosids</taxon>
        <taxon>fabids</taxon>
        <taxon>Rosales</taxon>
        <taxon>Rosaceae</taxon>
        <taxon>Rosoideae</taxon>
        <taxon>Rosoideae incertae sedis</taxon>
        <taxon>Rosa</taxon>
    </lineage>
</organism>
<evidence type="ECO:0000313" key="2">
    <source>
        <dbReference type="Proteomes" id="UP000238479"/>
    </source>
</evidence>
<reference evidence="1 2" key="1">
    <citation type="journal article" date="2018" name="Nat. Genet.">
        <title>The Rosa genome provides new insights in the design of modern roses.</title>
        <authorList>
            <person name="Bendahmane M."/>
        </authorList>
    </citation>
    <scope>NUCLEOTIDE SEQUENCE [LARGE SCALE GENOMIC DNA]</scope>
    <source>
        <strain evidence="2">cv. Old Blush</strain>
    </source>
</reference>
<dbReference type="Gramene" id="PRQ57124">
    <property type="protein sequence ID" value="PRQ57124"/>
    <property type="gene ID" value="RchiOBHm_Chr1g0344841"/>
</dbReference>
<gene>
    <name evidence="1" type="ORF">RchiOBHm_Chr1g0344841</name>
</gene>
<evidence type="ECO:0000313" key="1">
    <source>
        <dbReference type="EMBL" id="PRQ57124.1"/>
    </source>
</evidence>
<name>A0A2P6SEM7_ROSCH</name>
<keyword evidence="2" id="KW-1185">Reference proteome</keyword>